<name>A0A4U8Q3A3_9FIRM</name>
<evidence type="ECO:0000256" key="4">
    <source>
        <dbReference type="ARBA" id="ARBA00022989"/>
    </source>
</evidence>
<keyword evidence="8" id="KW-1185">Reference proteome</keyword>
<evidence type="ECO:0000256" key="5">
    <source>
        <dbReference type="ARBA" id="ARBA00023136"/>
    </source>
</evidence>
<sequence length="225" mass="24700">MRLLLENDRTILLVTFILTVCFGSAYCRRADKIGMKALALKASATFMPVILAIYGVFCQGEAVNWLIFMGTLLCMTADVLLEIYFIAGASAFGLAHVCFIMAFAMDGGAEWITIIIFILIYVGIIYGFRKEIPGLSRMKIPAFLYMAALSVMASMGITVLIAKGGMSGVMAAVGGIFFVCSDCILGFRLIHKRKEKIYRYAIMSLYYGAVYLIAASGVFLGRQIF</sequence>
<dbReference type="RefSeq" id="WP_070040769.1">
    <property type="nucleotide sequence ID" value="NZ_CABMJZ010000023.1"/>
</dbReference>
<dbReference type="OrthoDB" id="1976258at2"/>
<protein>
    <submittedName>
        <fullName evidence="7">YhhN-like protein</fullName>
    </submittedName>
</protein>
<evidence type="ECO:0000256" key="1">
    <source>
        <dbReference type="ARBA" id="ARBA00004141"/>
    </source>
</evidence>
<feature type="transmembrane region" description="Helical" evidence="6">
    <location>
        <begin position="197"/>
        <end position="220"/>
    </location>
</feature>
<evidence type="ECO:0000313" key="8">
    <source>
        <dbReference type="Proteomes" id="UP000306509"/>
    </source>
</evidence>
<dbReference type="PANTHER" id="PTHR31885">
    <property type="entry name" value="GH04784P"/>
    <property type="match status" value="1"/>
</dbReference>
<evidence type="ECO:0000256" key="6">
    <source>
        <dbReference type="SAM" id="Phobius"/>
    </source>
</evidence>
<feature type="transmembrane region" description="Helical" evidence="6">
    <location>
        <begin position="140"/>
        <end position="162"/>
    </location>
</feature>
<comment type="subcellular location">
    <subcellularLocation>
        <location evidence="1">Membrane</location>
        <topology evidence="1">Multi-pass membrane protein</topology>
    </subcellularLocation>
</comment>
<feature type="transmembrane region" description="Helical" evidence="6">
    <location>
        <begin position="168"/>
        <end position="190"/>
    </location>
</feature>
<keyword evidence="5 6" id="KW-0472">Membrane</keyword>
<dbReference type="AlphaFoldDB" id="A0A4U8Q3A3"/>
<dbReference type="Proteomes" id="UP000306509">
    <property type="component" value="Unassembled WGS sequence"/>
</dbReference>
<keyword evidence="3 6" id="KW-0812">Transmembrane</keyword>
<dbReference type="GO" id="GO:0016020">
    <property type="term" value="C:membrane"/>
    <property type="evidence" value="ECO:0007669"/>
    <property type="project" value="UniProtKB-SubCell"/>
</dbReference>
<keyword evidence="4 6" id="KW-1133">Transmembrane helix</keyword>
<dbReference type="InterPro" id="IPR012506">
    <property type="entry name" value="TMEM86B-like"/>
</dbReference>
<feature type="transmembrane region" description="Helical" evidence="6">
    <location>
        <begin position="45"/>
        <end position="67"/>
    </location>
</feature>
<gene>
    <name evidence="7" type="ORF">DSM106044_03917</name>
</gene>
<feature type="transmembrane region" description="Helical" evidence="6">
    <location>
        <begin position="79"/>
        <end position="105"/>
    </location>
</feature>
<feature type="transmembrane region" description="Helical" evidence="6">
    <location>
        <begin position="111"/>
        <end position="128"/>
    </location>
</feature>
<proteinExistence type="inferred from homology"/>
<dbReference type="Pfam" id="PF07947">
    <property type="entry name" value="YhhN"/>
    <property type="match status" value="1"/>
</dbReference>
<evidence type="ECO:0000256" key="2">
    <source>
        <dbReference type="ARBA" id="ARBA00007375"/>
    </source>
</evidence>
<dbReference type="EMBL" id="QGQD01000073">
    <property type="protein sequence ID" value="TLC99234.1"/>
    <property type="molecule type" value="Genomic_DNA"/>
</dbReference>
<dbReference type="GO" id="GO:0016787">
    <property type="term" value="F:hydrolase activity"/>
    <property type="evidence" value="ECO:0007669"/>
    <property type="project" value="TreeGrafter"/>
</dbReference>
<accession>A0A4U8Q3A3</accession>
<comment type="similarity">
    <text evidence="2">Belongs to the TMEM86 family.</text>
</comment>
<reference evidence="7 8" key="1">
    <citation type="journal article" date="2019" name="Anaerobe">
        <title>Detection of Robinsoniella peoriensis in multiple bone samples of a trauma patient.</title>
        <authorList>
            <person name="Schrottner P."/>
            <person name="Hartwich K."/>
            <person name="Bunk B."/>
            <person name="Schober I."/>
            <person name="Helbig S."/>
            <person name="Rudolph W.W."/>
            <person name="Gunzer F."/>
        </authorList>
    </citation>
    <scope>NUCLEOTIDE SEQUENCE [LARGE SCALE GENOMIC DNA]</scope>
    <source>
        <strain evidence="7 8">DSM 106044</strain>
    </source>
</reference>
<evidence type="ECO:0000313" key="7">
    <source>
        <dbReference type="EMBL" id="TLC99234.1"/>
    </source>
</evidence>
<organism evidence="7 8">
    <name type="scientific">Robinsoniella peoriensis</name>
    <dbReference type="NCBI Taxonomy" id="180332"/>
    <lineage>
        <taxon>Bacteria</taxon>
        <taxon>Bacillati</taxon>
        <taxon>Bacillota</taxon>
        <taxon>Clostridia</taxon>
        <taxon>Lachnospirales</taxon>
        <taxon>Lachnospiraceae</taxon>
        <taxon>Robinsoniella</taxon>
    </lineage>
</organism>
<dbReference type="STRING" id="180332.GCA_000797495_02249"/>
<comment type="caution">
    <text evidence="7">The sequence shown here is derived from an EMBL/GenBank/DDBJ whole genome shotgun (WGS) entry which is preliminary data.</text>
</comment>
<evidence type="ECO:0000256" key="3">
    <source>
        <dbReference type="ARBA" id="ARBA00022692"/>
    </source>
</evidence>
<dbReference type="PANTHER" id="PTHR31885:SF6">
    <property type="entry name" value="GH04784P"/>
    <property type="match status" value="1"/>
</dbReference>